<dbReference type="Proteomes" id="UP001153148">
    <property type="component" value="Unassembled WGS sequence"/>
</dbReference>
<keyword evidence="3" id="KW-1185">Reference proteome</keyword>
<evidence type="ECO:0000313" key="2">
    <source>
        <dbReference type="EMBL" id="CAG2068430.1"/>
    </source>
</evidence>
<proteinExistence type="predicted"/>
<sequence>MLSFFSNSNGESPTPPVVGAPNIVPSNGNNNGGEPVAPGPVYEAGTIAHAAHAATAAAIAAAVSAAHAAGVPNITIVRAGQGHPEPVDVINLDEAQSRTEPDSIAQDTPMNVPETSSPEPSAPLSESTSQAPPPDTPDTPDTPSAEPSGSNVRRLVAT</sequence>
<evidence type="ECO:0000313" key="3">
    <source>
        <dbReference type="Proteomes" id="UP001153148"/>
    </source>
</evidence>
<accession>A0ABN7PR22</accession>
<organism evidence="2 3">
    <name type="scientific">Timema podura</name>
    <name type="common">Walking stick</name>
    <dbReference type="NCBI Taxonomy" id="61482"/>
    <lineage>
        <taxon>Eukaryota</taxon>
        <taxon>Metazoa</taxon>
        <taxon>Ecdysozoa</taxon>
        <taxon>Arthropoda</taxon>
        <taxon>Hexapoda</taxon>
        <taxon>Insecta</taxon>
        <taxon>Pterygota</taxon>
        <taxon>Neoptera</taxon>
        <taxon>Polyneoptera</taxon>
        <taxon>Phasmatodea</taxon>
        <taxon>Timematodea</taxon>
        <taxon>Timematoidea</taxon>
        <taxon>Timematidae</taxon>
        <taxon>Timema</taxon>
    </lineage>
</organism>
<name>A0ABN7PR22_TIMPD</name>
<feature type="compositionally biased region" description="Polar residues" evidence="1">
    <location>
        <begin position="1"/>
        <end position="12"/>
    </location>
</feature>
<protein>
    <submittedName>
        <fullName evidence="2">Uncharacterized protein</fullName>
    </submittedName>
</protein>
<feature type="region of interest" description="Disordered" evidence="1">
    <location>
        <begin position="79"/>
        <end position="158"/>
    </location>
</feature>
<feature type="region of interest" description="Disordered" evidence="1">
    <location>
        <begin position="1"/>
        <end position="39"/>
    </location>
</feature>
<feature type="compositionally biased region" description="Low complexity" evidence="1">
    <location>
        <begin position="113"/>
        <end position="129"/>
    </location>
</feature>
<dbReference type="EMBL" id="CAJPIN010090023">
    <property type="protein sequence ID" value="CAG2068430.1"/>
    <property type="molecule type" value="Genomic_DNA"/>
</dbReference>
<reference evidence="2" key="1">
    <citation type="submission" date="2021-03" db="EMBL/GenBank/DDBJ databases">
        <authorList>
            <person name="Tran Van P."/>
        </authorList>
    </citation>
    <scope>NUCLEOTIDE SEQUENCE</scope>
</reference>
<comment type="caution">
    <text evidence="2">The sequence shown here is derived from an EMBL/GenBank/DDBJ whole genome shotgun (WGS) entry which is preliminary data.</text>
</comment>
<gene>
    <name evidence="2" type="ORF">TPAB3V08_LOCUS15373</name>
</gene>
<evidence type="ECO:0000256" key="1">
    <source>
        <dbReference type="SAM" id="MobiDB-lite"/>
    </source>
</evidence>